<reference evidence="2" key="1">
    <citation type="submission" date="2023-03" db="EMBL/GenBank/DDBJ databases">
        <title>Massive genome expansion in bonnet fungi (Mycena s.s.) driven by repeated elements and novel gene families across ecological guilds.</title>
        <authorList>
            <consortium name="Lawrence Berkeley National Laboratory"/>
            <person name="Harder C.B."/>
            <person name="Miyauchi S."/>
            <person name="Viragh M."/>
            <person name="Kuo A."/>
            <person name="Thoen E."/>
            <person name="Andreopoulos B."/>
            <person name="Lu D."/>
            <person name="Skrede I."/>
            <person name="Drula E."/>
            <person name="Henrissat B."/>
            <person name="Morin E."/>
            <person name="Kohler A."/>
            <person name="Barry K."/>
            <person name="LaButti K."/>
            <person name="Morin E."/>
            <person name="Salamov A."/>
            <person name="Lipzen A."/>
            <person name="Mereny Z."/>
            <person name="Hegedus B."/>
            <person name="Baldrian P."/>
            <person name="Stursova M."/>
            <person name="Weitz H."/>
            <person name="Taylor A."/>
            <person name="Grigoriev I.V."/>
            <person name="Nagy L.G."/>
            <person name="Martin F."/>
            <person name="Kauserud H."/>
        </authorList>
    </citation>
    <scope>NUCLEOTIDE SEQUENCE</scope>
    <source>
        <strain evidence="2">9144</strain>
    </source>
</reference>
<protein>
    <submittedName>
        <fullName evidence="2">Uncharacterized protein</fullName>
    </submittedName>
</protein>
<keyword evidence="3" id="KW-1185">Reference proteome</keyword>
<organism evidence="2 3">
    <name type="scientific">Mycena pura</name>
    <dbReference type="NCBI Taxonomy" id="153505"/>
    <lineage>
        <taxon>Eukaryota</taxon>
        <taxon>Fungi</taxon>
        <taxon>Dikarya</taxon>
        <taxon>Basidiomycota</taxon>
        <taxon>Agaricomycotina</taxon>
        <taxon>Agaricomycetes</taxon>
        <taxon>Agaricomycetidae</taxon>
        <taxon>Agaricales</taxon>
        <taxon>Marasmiineae</taxon>
        <taxon>Mycenaceae</taxon>
        <taxon>Mycena</taxon>
    </lineage>
</organism>
<name>A0AAD6YR93_9AGAR</name>
<evidence type="ECO:0000313" key="2">
    <source>
        <dbReference type="EMBL" id="KAJ7226955.1"/>
    </source>
</evidence>
<gene>
    <name evidence="2" type="ORF">GGX14DRAFT_385735</name>
</gene>
<feature type="region of interest" description="Disordered" evidence="1">
    <location>
        <begin position="340"/>
        <end position="384"/>
    </location>
</feature>
<evidence type="ECO:0000256" key="1">
    <source>
        <dbReference type="SAM" id="MobiDB-lite"/>
    </source>
</evidence>
<proteinExistence type="predicted"/>
<accession>A0AAD6YR93</accession>
<dbReference type="Proteomes" id="UP001219525">
    <property type="component" value="Unassembled WGS sequence"/>
</dbReference>
<feature type="compositionally biased region" description="Basic and acidic residues" evidence="1">
    <location>
        <begin position="352"/>
        <end position="364"/>
    </location>
</feature>
<evidence type="ECO:0000313" key="3">
    <source>
        <dbReference type="Proteomes" id="UP001219525"/>
    </source>
</evidence>
<dbReference type="EMBL" id="JARJCW010000003">
    <property type="protein sequence ID" value="KAJ7226955.1"/>
    <property type="molecule type" value="Genomic_DNA"/>
</dbReference>
<dbReference type="AlphaFoldDB" id="A0AAD6YR93"/>
<comment type="caution">
    <text evidence="2">The sequence shown here is derived from an EMBL/GenBank/DDBJ whole genome shotgun (WGS) entry which is preliminary data.</text>
</comment>
<sequence length="384" mass="42606">MSGSWDREAWGKEWCARGMRDSLSRDVGVMPPSREHEEHEVKANFWIRKTGGAVRGPEVVRVRLRCMEHGRKESSSTVHPVAWTHATTKPEGMAPAARGWTLTTRQRLTRACIVPDQVLVVNHDEGAARWDGVQPGVEYEVAAAAAAAGEQVLERPSCIPCDVGTLRCRRGTVRRGQCIRVQHVCVYSSFASTTQFLRCSEERTGGMVVDAAVGEDNVRIVLAAHGATLNEPKTPHTTCRPQPPTLAATQPKKISWSDLLPVRDITSESIEIFDDRAAIRVTNGTSPAEAVKGWKTKFRRIRNCSVMVLLPRDCSWQSIRDFLLRAMKISLMEFAQEPNRRRRGVGGGALADVEKARRDKKLMDGDSPGKGSIRGTVLRRPPHH</sequence>